<dbReference type="Proteomes" id="UP000037977">
    <property type="component" value="Unassembled WGS sequence"/>
</dbReference>
<evidence type="ECO:0000313" key="1">
    <source>
        <dbReference type="EMBL" id="KOY80024.1"/>
    </source>
</evidence>
<keyword evidence="2" id="KW-1185">Reference proteome</keyword>
<reference evidence="1 2" key="1">
    <citation type="submission" date="2015-07" db="EMBL/GenBank/DDBJ databases">
        <title>Genome sequencing project for genomic taxonomy and phylogenomics of Bacillus-like bacteria.</title>
        <authorList>
            <person name="Liu B."/>
            <person name="Wang J."/>
            <person name="Zhu Y."/>
            <person name="Liu G."/>
            <person name="Chen Q."/>
            <person name="Chen Z."/>
            <person name="Che J."/>
            <person name="Ge C."/>
            <person name="Shi H."/>
            <person name="Pan Z."/>
            <person name="Liu X."/>
        </authorList>
    </citation>
    <scope>NUCLEOTIDE SEQUENCE [LARGE SCALE GENOMIC DNA]</scope>
    <source>
        <strain evidence="1 2">DSM 54</strain>
    </source>
</reference>
<dbReference type="OrthoDB" id="2734776at2"/>
<accession>A0A0N0CUF5</accession>
<organism evidence="1 2">
    <name type="scientific">Lysinibacillus macroides</name>
    <dbReference type="NCBI Taxonomy" id="33935"/>
    <lineage>
        <taxon>Bacteria</taxon>
        <taxon>Bacillati</taxon>
        <taxon>Bacillota</taxon>
        <taxon>Bacilli</taxon>
        <taxon>Bacillales</taxon>
        <taxon>Bacillaceae</taxon>
        <taxon>Lysinibacillus</taxon>
    </lineage>
</organism>
<dbReference type="EMBL" id="LGCI01000014">
    <property type="protein sequence ID" value="KOY80024.1"/>
    <property type="molecule type" value="Genomic_DNA"/>
</dbReference>
<sequence length="165" mass="19738">MKKDSFTTMSSKERVAIVNDLLSKDGFDLQKVAETLEMNYSTFTKLMQEDDYVFIKRDNQYYKFIRDENQIISVTTHKDPELDYIKQNFLALKSLIEQSKNNNDFILDKRIFQSPKFATKNFRMSDELYKQFVKTCEEHFPQYKLQDIIAQLLFNFNEKYSKNNG</sequence>
<evidence type="ECO:0000313" key="2">
    <source>
        <dbReference type="Proteomes" id="UP000037977"/>
    </source>
</evidence>
<comment type="caution">
    <text evidence="1">The sequence shown here is derived from an EMBL/GenBank/DDBJ whole genome shotgun (WGS) entry which is preliminary data.</text>
</comment>
<dbReference type="PATRIC" id="fig|33935.3.peg.3788"/>
<protein>
    <submittedName>
        <fullName evidence="1">Uncharacterized protein</fullName>
    </submittedName>
</protein>
<name>A0A0N0CUF5_9BACI</name>
<gene>
    <name evidence="1" type="ORF">ADM90_22705</name>
</gene>
<proteinExistence type="predicted"/>
<dbReference type="RefSeq" id="WP_053997124.1">
    <property type="nucleotide sequence ID" value="NZ_CP065643.1"/>
</dbReference>
<dbReference type="AlphaFoldDB" id="A0A0N0CUF5"/>